<feature type="transmembrane region" description="Helical" evidence="8">
    <location>
        <begin position="58"/>
        <end position="82"/>
    </location>
</feature>
<dbReference type="Gene3D" id="1.10.287.70">
    <property type="match status" value="1"/>
</dbReference>
<evidence type="ECO:0000256" key="6">
    <source>
        <dbReference type="ARBA" id="ARBA00023065"/>
    </source>
</evidence>
<keyword evidence="3" id="KW-1003">Cell membrane</keyword>
<accession>A0ABY1JAT1</accession>
<sequence length="424" mass="46003">MLGFLSLIAVGTFLIWLLNLEEKPISLINALFTATSAVCVTGLSVVDTGGDLTFASQVVLMSLIQLGGLGIMTAMTIVPLLVGQRIGLRQRFYFAKEKGLDYPSGAVKLLIHIIKVTMLFEAIGFGPLFLSFAREMPVGRAFFAAIFHSISAFCNAGFSLFSNNLEGYSNTFIVPGTIMFLIVFGGLGYPFYMELTSRVKTERKLTPYIKLVILATVSLILFGTLSLLLVEWNRSLAGFSPLLKIWNALFMSITPRTAGFDTIAPASLSKAGYVITILLMIIGASPSSTGGGIKTTTAGVLWCTVKSNLRGKPPSVFAQSISIDLIVSATTLVMLYLATIFVSVIFLSIIEPFSFEQLLFEVVSSLGTVGLSLGITPQLSETGKLVLVILMFWGRVGLVTFMYSVFRKREKENIVLPRAYIPIG</sequence>
<keyword evidence="2" id="KW-0813">Transport</keyword>
<comment type="caution">
    <text evidence="9">The sequence shown here is derived from an EMBL/GenBank/DDBJ whole genome shotgun (WGS) entry which is preliminary data.</text>
</comment>
<reference evidence="9 10" key="1">
    <citation type="submission" date="2016-11" db="EMBL/GenBank/DDBJ databases">
        <authorList>
            <person name="Varghese N."/>
            <person name="Submissions S."/>
        </authorList>
    </citation>
    <scope>NUCLEOTIDE SEQUENCE [LARGE SCALE GENOMIC DNA]</scope>
    <source>
        <strain evidence="9 10">DSM 20664</strain>
    </source>
</reference>
<keyword evidence="10" id="KW-1185">Reference proteome</keyword>
<evidence type="ECO:0000256" key="7">
    <source>
        <dbReference type="ARBA" id="ARBA00023136"/>
    </source>
</evidence>
<dbReference type="Pfam" id="PF02386">
    <property type="entry name" value="TrkH"/>
    <property type="match status" value="1"/>
</dbReference>
<proteinExistence type="predicted"/>
<evidence type="ECO:0000256" key="8">
    <source>
        <dbReference type="SAM" id="Phobius"/>
    </source>
</evidence>
<dbReference type="PANTHER" id="PTHR32024">
    <property type="entry name" value="TRK SYSTEM POTASSIUM UPTAKE PROTEIN TRKG-RELATED"/>
    <property type="match status" value="1"/>
</dbReference>
<keyword evidence="4 8" id="KW-0812">Transmembrane</keyword>
<protein>
    <submittedName>
        <fullName evidence="9">Trk system potassium uptake protein TrkH</fullName>
    </submittedName>
</protein>
<feature type="transmembrane region" description="Helical" evidence="8">
    <location>
        <begin position="385"/>
        <end position="406"/>
    </location>
</feature>
<feature type="transmembrane region" description="Helical" evidence="8">
    <location>
        <begin position="173"/>
        <end position="191"/>
    </location>
</feature>
<gene>
    <name evidence="9" type="ORF">SAMN05444368_0210</name>
</gene>
<evidence type="ECO:0000256" key="2">
    <source>
        <dbReference type="ARBA" id="ARBA00022448"/>
    </source>
</evidence>
<evidence type="ECO:0000256" key="4">
    <source>
        <dbReference type="ARBA" id="ARBA00022692"/>
    </source>
</evidence>
<evidence type="ECO:0000256" key="1">
    <source>
        <dbReference type="ARBA" id="ARBA00004651"/>
    </source>
</evidence>
<dbReference type="InterPro" id="IPR003445">
    <property type="entry name" value="Cat_transpt"/>
</dbReference>
<dbReference type="PANTHER" id="PTHR32024:SF1">
    <property type="entry name" value="KTR SYSTEM POTASSIUM UPTAKE PROTEIN B"/>
    <property type="match status" value="1"/>
</dbReference>
<keyword evidence="5 8" id="KW-1133">Transmembrane helix</keyword>
<feature type="transmembrane region" description="Helical" evidence="8">
    <location>
        <begin position="30"/>
        <end position="46"/>
    </location>
</feature>
<comment type="subcellular location">
    <subcellularLocation>
        <location evidence="1">Cell membrane</location>
        <topology evidence="1">Multi-pass membrane protein</topology>
    </subcellularLocation>
</comment>
<feature type="transmembrane region" description="Helical" evidence="8">
    <location>
        <begin position="236"/>
        <end position="254"/>
    </location>
</feature>
<feature type="transmembrane region" description="Helical" evidence="8">
    <location>
        <begin position="211"/>
        <end position="230"/>
    </location>
</feature>
<evidence type="ECO:0000313" key="10">
    <source>
        <dbReference type="Proteomes" id="UP000185093"/>
    </source>
</evidence>
<organism evidence="9 10">
    <name type="scientific">Acetomicrobium flavidum</name>
    <dbReference type="NCBI Taxonomy" id="49896"/>
    <lineage>
        <taxon>Bacteria</taxon>
        <taxon>Thermotogati</taxon>
        <taxon>Synergistota</taxon>
        <taxon>Synergistia</taxon>
        <taxon>Synergistales</taxon>
        <taxon>Acetomicrobiaceae</taxon>
        <taxon>Acetomicrobium</taxon>
    </lineage>
</organism>
<keyword evidence="7 8" id="KW-0472">Membrane</keyword>
<evidence type="ECO:0000256" key="3">
    <source>
        <dbReference type="ARBA" id="ARBA00022475"/>
    </source>
</evidence>
<dbReference type="Proteomes" id="UP000185093">
    <property type="component" value="Unassembled WGS sequence"/>
</dbReference>
<name>A0ABY1JAT1_9BACT</name>
<keyword evidence="6" id="KW-0406">Ion transport</keyword>
<feature type="transmembrane region" description="Helical" evidence="8">
    <location>
        <begin position="142"/>
        <end position="161"/>
    </location>
</feature>
<feature type="transmembrane region" description="Helical" evidence="8">
    <location>
        <begin position="266"/>
        <end position="284"/>
    </location>
</feature>
<dbReference type="EMBL" id="FSQZ01000001">
    <property type="protein sequence ID" value="SIN62626.1"/>
    <property type="molecule type" value="Genomic_DNA"/>
</dbReference>
<evidence type="ECO:0000256" key="5">
    <source>
        <dbReference type="ARBA" id="ARBA00022989"/>
    </source>
</evidence>
<feature type="transmembrane region" description="Helical" evidence="8">
    <location>
        <begin position="109"/>
        <end position="130"/>
    </location>
</feature>
<feature type="transmembrane region" description="Helical" evidence="8">
    <location>
        <begin position="325"/>
        <end position="346"/>
    </location>
</feature>
<evidence type="ECO:0000313" key="9">
    <source>
        <dbReference type="EMBL" id="SIN62626.1"/>
    </source>
</evidence>